<accession>A0ABQ3XDE6</accession>
<dbReference type="EMBL" id="BOMG01000058">
    <property type="protein sequence ID" value="GID56526.1"/>
    <property type="molecule type" value="Genomic_DNA"/>
</dbReference>
<gene>
    <name evidence="1" type="ORF">Aco03nite_049300</name>
</gene>
<protein>
    <submittedName>
        <fullName evidence="1">Uncharacterized protein</fullName>
    </submittedName>
</protein>
<organism evidence="1 2">
    <name type="scientific">Actinoplanes couchii</name>
    <dbReference type="NCBI Taxonomy" id="403638"/>
    <lineage>
        <taxon>Bacteria</taxon>
        <taxon>Bacillati</taxon>
        <taxon>Actinomycetota</taxon>
        <taxon>Actinomycetes</taxon>
        <taxon>Micromonosporales</taxon>
        <taxon>Micromonosporaceae</taxon>
        <taxon>Actinoplanes</taxon>
    </lineage>
</organism>
<proteinExistence type="predicted"/>
<dbReference type="RefSeq" id="WP_203798290.1">
    <property type="nucleotide sequence ID" value="NZ_BAAAQE010000061.1"/>
</dbReference>
<evidence type="ECO:0000313" key="1">
    <source>
        <dbReference type="EMBL" id="GID56526.1"/>
    </source>
</evidence>
<name>A0ABQ3XDE6_9ACTN</name>
<reference evidence="1 2" key="1">
    <citation type="submission" date="2021-01" db="EMBL/GenBank/DDBJ databases">
        <title>Whole genome shotgun sequence of Actinoplanes couchii NBRC 106145.</title>
        <authorList>
            <person name="Komaki H."/>
            <person name="Tamura T."/>
        </authorList>
    </citation>
    <scope>NUCLEOTIDE SEQUENCE [LARGE SCALE GENOMIC DNA]</scope>
    <source>
        <strain evidence="1 2">NBRC 106145</strain>
    </source>
</reference>
<sequence>MSTDEIDRLIERLSGEAACERVPDGLLITAWFGEQLDPPVTLHMTVRQLAARIRSNAEGGVGAFDDSPVPDEETGWKLFSIHLEEALDTRNPDQTDFHLAPHGVVSR</sequence>
<comment type="caution">
    <text evidence="1">The sequence shown here is derived from an EMBL/GenBank/DDBJ whole genome shotgun (WGS) entry which is preliminary data.</text>
</comment>
<dbReference type="Proteomes" id="UP000612282">
    <property type="component" value="Unassembled WGS sequence"/>
</dbReference>
<keyword evidence="2" id="KW-1185">Reference proteome</keyword>
<evidence type="ECO:0000313" key="2">
    <source>
        <dbReference type="Proteomes" id="UP000612282"/>
    </source>
</evidence>